<evidence type="ECO:0000256" key="3">
    <source>
        <dbReference type="ARBA" id="ARBA00022679"/>
    </source>
</evidence>
<organism evidence="9 10">
    <name type="scientific">Chelydra serpentina</name>
    <name type="common">Snapping turtle</name>
    <name type="synonym">Testudo serpentina</name>
    <dbReference type="NCBI Taxonomy" id="8475"/>
    <lineage>
        <taxon>Eukaryota</taxon>
        <taxon>Metazoa</taxon>
        <taxon>Chordata</taxon>
        <taxon>Craniata</taxon>
        <taxon>Vertebrata</taxon>
        <taxon>Euteleostomi</taxon>
        <taxon>Archelosauria</taxon>
        <taxon>Testudinata</taxon>
        <taxon>Testudines</taxon>
        <taxon>Cryptodira</taxon>
        <taxon>Durocryptodira</taxon>
        <taxon>Americhelydia</taxon>
        <taxon>Chelydroidea</taxon>
        <taxon>Chelydridae</taxon>
        <taxon>Chelydra</taxon>
    </lineage>
</organism>
<dbReference type="GO" id="GO:0008270">
    <property type="term" value="F:zinc ion binding"/>
    <property type="evidence" value="ECO:0007669"/>
    <property type="project" value="UniProtKB-KW"/>
</dbReference>
<evidence type="ECO:0000259" key="8">
    <source>
        <dbReference type="PROSITE" id="PS50089"/>
    </source>
</evidence>
<dbReference type="GO" id="GO:0061630">
    <property type="term" value="F:ubiquitin protein ligase activity"/>
    <property type="evidence" value="ECO:0007669"/>
    <property type="project" value="UniProtKB-EC"/>
</dbReference>
<sequence>MASPDVECTVDKSSLPIAGAGDLRQTVPADSSPDVKCPLCLERFDNMFCLNPCLHKSCFSSVQEWSEAKAECPFCKQPCQSAFHSAGAEEDSEEYVSMPSENFTLSKPDLWGLPYATSRETDTAVSLCRSSSSRQTDDMTSTIGFSDQPIHPGDHEIHEVLGLFAIRRQISADRTYLGPSQKESAFDFIPVLQHFGVQVQEAHPHRDVLARSQMPSLMNMIAVLVASEENNETISPTIKASTSHKD</sequence>
<comment type="catalytic activity">
    <reaction evidence="1">
        <text>S-ubiquitinyl-[E2 ubiquitin-conjugating enzyme]-L-cysteine + [acceptor protein]-L-lysine = [E2 ubiquitin-conjugating enzyme]-L-cysteine + N(6)-ubiquitinyl-[acceptor protein]-L-lysine.</text>
        <dbReference type="EC" id="2.3.2.27"/>
    </reaction>
</comment>
<keyword evidence="4" id="KW-0479">Metal-binding</keyword>
<evidence type="ECO:0000256" key="7">
    <source>
        <dbReference type="PROSITE-ProRule" id="PRU00175"/>
    </source>
</evidence>
<dbReference type="PANTHER" id="PTHR46077">
    <property type="entry name" value="E3 UBIQUITIN-PROTEIN LIGASE TOPORS"/>
    <property type="match status" value="1"/>
</dbReference>
<keyword evidence="6" id="KW-0862">Zinc</keyword>
<evidence type="ECO:0000256" key="2">
    <source>
        <dbReference type="ARBA" id="ARBA00012483"/>
    </source>
</evidence>
<evidence type="ECO:0000256" key="5">
    <source>
        <dbReference type="ARBA" id="ARBA00022771"/>
    </source>
</evidence>
<evidence type="ECO:0000313" key="9">
    <source>
        <dbReference type="EMBL" id="KAG6929714.1"/>
    </source>
</evidence>
<keyword evidence="3" id="KW-0808">Transferase</keyword>
<keyword evidence="5 7" id="KW-0863">Zinc-finger</keyword>
<dbReference type="OrthoDB" id="21204at2759"/>
<proteinExistence type="predicted"/>
<accession>A0A8T1SMC4</accession>
<comment type="caution">
    <text evidence="9">The sequence shown here is derived from an EMBL/GenBank/DDBJ whole genome shotgun (WGS) entry which is preliminary data.</text>
</comment>
<dbReference type="GO" id="GO:0000209">
    <property type="term" value="P:protein polyubiquitination"/>
    <property type="evidence" value="ECO:0007669"/>
    <property type="project" value="TreeGrafter"/>
</dbReference>
<dbReference type="Proteomes" id="UP000765507">
    <property type="component" value="Unassembled WGS sequence"/>
</dbReference>
<keyword evidence="10" id="KW-1185">Reference proteome</keyword>
<reference evidence="9 10" key="1">
    <citation type="journal article" date="2020" name="G3 (Bethesda)">
        <title>Draft Genome of the Common Snapping Turtle, Chelydra serpentina, a Model for Phenotypic Plasticity in Reptiles.</title>
        <authorList>
            <person name="Das D."/>
            <person name="Singh S.K."/>
            <person name="Bierstedt J."/>
            <person name="Erickson A."/>
            <person name="Galli G.L.J."/>
            <person name="Crossley D.A. 2nd"/>
            <person name="Rhen T."/>
        </authorList>
    </citation>
    <scope>NUCLEOTIDE SEQUENCE [LARGE SCALE GENOMIC DNA]</scope>
    <source>
        <strain evidence="9">KW</strain>
    </source>
</reference>
<protein>
    <recommendedName>
        <fullName evidence="2">RING-type E3 ubiquitin transferase</fullName>
        <ecNumber evidence="2">2.3.2.27</ecNumber>
    </recommendedName>
</protein>
<evidence type="ECO:0000256" key="1">
    <source>
        <dbReference type="ARBA" id="ARBA00000900"/>
    </source>
</evidence>
<dbReference type="GO" id="GO:0006513">
    <property type="term" value="P:protein monoubiquitination"/>
    <property type="evidence" value="ECO:0007669"/>
    <property type="project" value="TreeGrafter"/>
</dbReference>
<dbReference type="PROSITE" id="PS50089">
    <property type="entry name" value="ZF_RING_2"/>
    <property type="match status" value="1"/>
</dbReference>
<gene>
    <name evidence="9" type="ORF">G0U57_004999</name>
</gene>
<feature type="domain" description="RING-type" evidence="8">
    <location>
        <begin position="37"/>
        <end position="76"/>
    </location>
</feature>
<dbReference type="InterPro" id="IPR013083">
    <property type="entry name" value="Znf_RING/FYVE/PHD"/>
</dbReference>
<dbReference type="EC" id="2.3.2.27" evidence="2"/>
<name>A0A8T1SMC4_CHESE</name>
<dbReference type="SUPFAM" id="SSF57850">
    <property type="entry name" value="RING/U-box"/>
    <property type="match status" value="1"/>
</dbReference>
<evidence type="ECO:0000256" key="4">
    <source>
        <dbReference type="ARBA" id="ARBA00022723"/>
    </source>
</evidence>
<dbReference type="InterPro" id="IPR001841">
    <property type="entry name" value="Znf_RING"/>
</dbReference>
<dbReference type="AlphaFoldDB" id="A0A8T1SMC4"/>
<dbReference type="Gene3D" id="3.30.40.10">
    <property type="entry name" value="Zinc/RING finger domain, C3HC4 (zinc finger)"/>
    <property type="match status" value="1"/>
</dbReference>
<evidence type="ECO:0000256" key="6">
    <source>
        <dbReference type="ARBA" id="ARBA00022833"/>
    </source>
</evidence>
<evidence type="ECO:0000313" key="10">
    <source>
        <dbReference type="Proteomes" id="UP000765507"/>
    </source>
</evidence>
<dbReference type="PANTHER" id="PTHR46077:SF3">
    <property type="entry name" value="TOPOISOMERASE I BINDING, ARGININE_SERINE-RICH LIKE"/>
    <property type="match status" value="1"/>
</dbReference>
<dbReference type="EMBL" id="JAHGAV010000166">
    <property type="protein sequence ID" value="KAG6929714.1"/>
    <property type="molecule type" value="Genomic_DNA"/>
</dbReference>